<dbReference type="Pfam" id="PF14924">
    <property type="entry name" value="MAP10_N"/>
    <property type="match status" value="1"/>
</dbReference>
<dbReference type="AlphaFoldDB" id="A0A0L0DMR4"/>
<dbReference type="Proteomes" id="UP000054408">
    <property type="component" value="Unassembled WGS sequence"/>
</dbReference>
<dbReference type="GO" id="GO:0008017">
    <property type="term" value="F:microtubule binding"/>
    <property type="evidence" value="ECO:0007669"/>
    <property type="project" value="InterPro"/>
</dbReference>
<name>A0A0L0DMR4_THETB</name>
<dbReference type="GO" id="GO:1990023">
    <property type="term" value="C:mitotic spindle midzone"/>
    <property type="evidence" value="ECO:0007669"/>
    <property type="project" value="TreeGrafter"/>
</dbReference>
<dbReference type="RefSeq" id="XP_013761904.1">
    <property type="nucleotide sequence ID" value="XM_013906450.1"/>
</dbReference>
<dbReference type="GO" id="GO:0031122">
    <property type="term" value="P:cytoplasmic microtubule organization"/>
    <property type="evidence" value="ECO:0007669"/>
    <property type="project" value="TreeGrafter"/>
</dbReference>
<dbReference type="PANTHER" id="PTHR21831:SF2">
    <property type="entry name" value="MICROTUBULE-ASSOCIATED PROTEIN 10"/>
    <property type="match status" value="1"/>
</dbReference>
<reference evidence="2 3" key="1">
    <citation type="submission" date="2010-05" db="EMBL/GenBank/DDBJ databases">
        <title>The Genome Sequence of Thecamonas trahens ATCC 50062.</title>
        <authorList>
            <consortium name="The Broad Institute Genome Sequencing Platform"/>
            <person name="Russ C."/>
            <person name="Cuomo C."/>
            <person name="Shea T."/>
            <person name="Young S.K."/>
            <person name="Zeng Q."/>
            <person name="Koehrsen M."/>
            <person name="Haas B."/>
            <person name="Borodovsky M."/>
            <person name="Guigo R."/>
            <person name="Alvarado L."/>
            <person name="Berlin A."/>
            <person name="Bochicchio J."/>
            <person name="Borenstein D."/>
            <person name="Chapman S."/>
            <person name="Chen Z."/>
            <person name="Freedman E."/>
            <person name="Gellesch M."/>
            <person name="Goldberg J."/>
            <person name="Griggs A."/>
            <person name="Gujja S."/>
            <person name="Heilman E."/>
            <person name="Heiman D."/>
            <person name="Hepburn T."/>
            <person name="Howarth C."/>
            <person name="Jen D."/>
            <person name="Larson L."/>
            <person name="Mehta T."/>
            <person name="Park D."/>
            <person name="Pearson M."/>
            <person name="Roberts A."/>
            <person name="Saif S."/>
            <person name="Shenoy N."/>
            <person name="Sisk P."/>
            <person name="Stolte C."/>
            <person name="Sykes S."/>
            <person name="Thomson T."/>
            <person name="Walk T."/>
            <person name="White J."/>
            <person name="Yandava C."/>
            <person name="Burger G."/>
            <person name="Gray M.W."/>
            <person name="Holland P.W.H."/>
            <person name="King N."/>
            <person name="Lang F.B.F."/>
            <person name="Roger A.J."/>
            <person name="Ruiz-Trillo I."/>
            <person name="Lander E."/>
            <person name="Nusbaum C."/>
        </authorList>
    </citation>
    <scope>NUCLEOTIDE SEQUENCE [LARGE SCALE GENOMIC DNA]</scope>
    <source>
        <strain evidence="2 3">ATCC 50062</strain>
    </source>
</reference>
<feature type="compositionally biased region" description="Low complexity" evidence="1">
    <location>
        <begin position="453"/>
        <end position="474"/>
    </location>
</feature>
<evidence type="ECO:0000256" key="1">
    <source>
        <dbReference type="SAM" id="MobiDB-lite"/>
    </source>
</evidence>
<evidence type="ECO:0000313" key="3">
    <source>
        <dbReference type="Proteomes" id="UP000054408"/>
    </source>
</evidence>
<feature type="region of interest" description="Disordered" evidence="1">
    <location>
        <begin position="183"/>
        <end position="228"/>
    </location>
</feature>
<sequence>MACAESKQETAYTLEVYVEAVFGLRAALGAAAVSFVLGDFQPLVVMAPNGAAAVSSGDDLVFSRGKSSLFAMAPDELRRVLRASPLVVLLLDVADPSKPLLCAAASIDLRQPLDAPLATHGLVRGMYYMYDPVGNEIAKIGLAVRLLDRGPQLLAHLARVAATRPTPPPPEPVADDAAVAPDLAEETEATSRERSPSPPPLPDTFCPPALFFENDGSEPASAPALAPAAAENSASAANLQTSVRTKVRVRRVRRNRSPEPVPQPRTDPLRLSALGSRPGVVDALLSELGELKAAAAASRRAEHMDRTLRATLRTEEPSEPRLTRSEVLRRSAIAQRKRDAARTAAREQRLFRAFANPRPLPNSPPVRPQPSPDLQASPPATPLAHSMSGATSPTGMPSPANDPELRAELDELISDLEASLSSADDRAKAGTSLPVPVDAVSPSPTYAIDDFDSPSTSSTSSPASALSSSSSSNSPYVPRAPLSIDLL</sequence>
<protein>
    <submittedName>
        <fullName evidence="2">Uncharacterized protein</fullName>
    </submittedName>
</protein>
<proteinExistence type="predicted"/>
<dbReference type="InterPro" id="IPR039302">
    <property type="entry name" value="MAP10"/>
</dbReference>
<dbReference type="GO" id="GO:0097431">
    <property type="term" value="C:mitotic spindle pole"/>
    <property type="evidence" value="ECO:0007669"/>
    <property type="project" value="TreeGrafter"/>
</dbReference>
<dbReference type="GO" id="GO:0051256">
    <property type="term" value="P:mitotic spindle midzone assembly"/>
    <property type="evidence" value="ECO:0007669"/>
    <property type="project" value="TreeGrafter"/>
</dbReference>
<dbReference type="GO" id="GO:0005881">
    <property type="term" value="C:cytoplasmic microtubule"/>
    <property type="evidence" value="ECO:0007669"/>
    <property type="project" value="TreeGrafter"/>
</dbReference>
<keyword evidence="3" id="KW-1185">Reference proteome</keyword>
<organism evidence="2 3">
    <name type="scientific">Thecamonas trahens ATCC 50062</name>
    <dbReference type="NCBI Taxonomy" id="461836"/>
    <lineage>
        <taxon>Eukaryota</taxon>
        <taxon>Apusozoa</taxon>
        <taxon>Apusomonadida</taxon>
        <taxon>Apusomonadidae</taxon>
        <taxon>Thecamonas</taxon>
    </lineage>
</organism>
<dbReference type="GO" id="GO:0005813">
    <property type="term" value="C:centrosome"/>
    <property type="evidence" value="ECO:0007669"/>
    <property type="project" value="TreeGrafter"/>
</dbReference>
<dbReference type="GO" id="GO:0032467">
    <property type="term" value="P:positive regulation of cytokinesis"/>
    <property type="evidence" value="ECO:0007669"/>
    <property type="project" value="TreeGrafter"/>
</dbReference>
<dbReference type="EMBL" id="GL349437">
    <property type="protein sequence ID" value="KNC53587.1"/>
    <property type="molecule type" value="Genomic_DNA"/>
</dbReference>
<dbReference type="GO" id="GO:0030496">
    <property type="term" value="C:midbody"/>
    <property type="evidence" value="ECO:0007669"/>
    <property type="project" value="TreeGrafter"/>
</dbReference>
<gene>
    <name evidence="2" type="ORF">AMSG_01297</name>
</gene>
<accession>A0A0L0DMR4</accession>
<dbReference type="PANTHER" id="PTHR21831">
    <property type="entry name" value="MICROTUBULE-ASSOCIATED PROTEIN 10"/>
    <property type="match status" value="1"/>
</dbReference>
<evidence type="ECO:0000313" key="2">
    <source>
        <dbReference type="EMBL" id="KNC53587.1"/>
    </source>
</evidence>
<dbReference type="GeneID" id="25561052"/>
<feature type="compositionally biased region" description="Low complexity" evidence="1">
    <location>
        <begin position="217"/>
        <end position="228"/>
    </location>
</feature>
<feature type="region of interest" description="Disordered" evidence="1">
    <location>
        <begin position="351"/>
        <end position="487"/>
    </location>
</feature>
<feature type="compositionally biased region" description="Pro residues" evidence="1">
    <location>
        <begin position="358"/>
        <end position="371"/>
    </location>
</feature>